<sequence length="31" mass="3312">MARLCREKPKTLMAITGSEVKTAALVDSGAY</sequence>
<dbReference type="EMBL" id="BK032592">
    <property type="protein sequence ID" value="DAF50079.1"/>
    <property type="molecule type" value="Genomic_DNA"/>
</dbReference>
<accession>A0A8S5SHE4</accession>
<proteinExistence type="predicted"/>
<evidence type="ECO:0000313" key="1">
    <source>
        <dbReference type="EMBL" id="DAF50079.1"/>
    </source>
</evidence>
<reference evidence="1" key="1">
    <citation type="journal article" date="2021" name="Proc. Natl. Acad. Sci. U.S.A.">
        <title>A Catalog of Tens of Thousands of Viruses from Human Metagenomes Reveals Hidden Associations with Chronic Diseases.</title>
        <authorList>
            <person name="Tisza M.J."/>
            <person name="Buck C.B."/>
        </authorList>
    </citation>
    <scope>NUCLEOTIDE SEQUENCE</scope>
    <source>
        <strain evidence="1">CtzyE57</strain>
    </source>
</reference>
<protein>
    <submittedName>
        <fullName evidence="1">Uncharacterized protein</fullName>
    </submittedName>
</protein>
<name>A0A8S5SHE4_9CAUD</name>
<organism evidence="1">
    <name type="scientific">Siphoviridae sp. ctzyE57</name>
    <dbReference type="NCBI Taxonomy" id="2827982"/>
    <lineage>
        <taxon>Viruses</taxon>
        <taxon>Duplodnaviria</taxon>
        <taxon>Heunggongvirae</taxon>
        <taxon>Uroviricota</taxon>
        <taxon>Caudoviricetes</taxon>
    </lineage>
</organism>